<comment type="caution">
    <text evidence="3">The sequence shown here is derived from an EMBL/GenBank/DDBJ whole genome shotgun (WGS) entry which is preliminary data.</text>
</comment>
<organism evidence="3 4">
    <name type="scientific">Hydrogeniiclostridium mannosilyticum</name>
    <dbReference type="NCBI Taxonomy" id="2764322"/>
    <lineage>
        <taxon>Bacteria</taxon>
        <taxon>Bacillati</taxon>
        <taxon>Bacillota</taxon>
        <taxon>Clostridia</taxon>
        <taxon>Eubacteriales</taxon>
        <taxon>Acutalibacteraceae</taxon>
        <taxon>Hydrogeniiclostridium</taxon>
    </lineage>
</organism>
<evidence type="ECO:0000313" key="3">
    <source>
        <dbReference type="EMBL" id="RAQ30030.1"/>
    </source>
</evidence>
<dbReference type="RefSeq" id="WP_112331226.1">
    <property type="nucleotide sequence ID" value="NZ_QLYR01000001.1"/>
</dbReference>
<keyword evidence="4" id="KW-1185">Reference proteome</keyword>
<dbReference type="EMBL" id="QLYR01000001">
    <property type="protein sequence ID" value="RAQ30030.1"/>
    <property type="molecule type" value="Genomic_DNA"/>
</dbReference>
<dbReference type="Proteomes" id="UP000249377">
    <property type="component" value="Unassembled WGS sequence"/>
</dbReference>
<evidence type="ECO:0000259" key="2">
    <source>
        <dbReference type="Pfam" id="PF12395"/>
    </source>
</evidence>
<evidence type="ECO:0008006" key="5">
    <source>
        <dbReference type="Google" id="ProtNLM"/>
    </source>
</evidence>
<evidence type="ECO:0000313" key="4">
    <source>
        <dbReference type="Proteomes" id="UP000249377"/>
    </source>
</evidence>
<dbReference type="InterPro" id="IPR014973">
    <property type="entry name" value="DUF1835"/>
</dbReference>
<reference evidence="3 4" key="1">
    <citation type="submission" date="2018-06" db="EMBL/GenBank/DDBJ databases">
        <title>Noncontiguous genome sequence of Ruminococcaceae bacterium ASD2818.</title>
        <authorList>
            <person name="Chaplin A.V."/>
            <person name="Sokolova S.R."/>
            <person name="Kochetkova T.O."/>
            <person name="Goltsov A.Y."/>
            <person name="Trofimov D.Y."/>
            <person name="Efimov B.A."/>
        </authorList>
    </citation>
    <scope>NUCLEOTIDE SEQUENCE [LARGE SCALE GENOMIC DNA]</scope>
    <source>
        <strain evidence="3 4">ASD2818</strain>
    </source>
</reference>
<gene>
    <name evidence="3" type="ORF">DPQ25_00515</name>
</gene>
<feature type="domain" description="DUF3658" evidence="2">
    <location>
        <begin position="158"/>
        <end position="254"/>
    </location>
</feature>
<name>A0A328UIE5_9FIRM</name>
<sequence>MLEVCFNDSVKIALTLAQSGSLDGGRKDIAGISFGLSEGNIKSPIVFQDCPRKEYVYSIFSFSRYNNHEDMDDSFDEFWQHSIEDLEKLKANPEKIRIWIDHTPDAQCGLLFVADLLKNSDSEIHIVELPKKIKRDAHCEIEYHGWDEVEPKLFESFLNRERILNYQEIEDLSNRWQILKSENAPLRVVENDMVISADISYYDDLIREVFPKDTCKIANIIGRVLCMQKVLTGDIFIAKRIQNFIDNGELTVMCDTKNGFYSTSVSSLK</sequence>
<evidence type="ECO:0000259" key="1">
    <source>
        <dbReference type="Pfam" id="PF08874"/>
    </source>
</evidence>
<protein>
    <recommendedName>
        <fullName evidence="5">DUF1835 domain-containing protein</fullName>
    </recommendedName>
</protein>
<feature type="domain" description="DUF1835" evidence="1">
    <location>
        <begin position="3"/>
        <end position="128"/>
    </location>
</feature>
<dbReference type="AlphaFoldDB" id="A0A328UIE5"/>
<dbReference type="InterPro" id="IPR022123">
    <property type="entry name" value="DUF3658"/>
</dbReference>
<dbReference type="Pfam" id="PF12395">
    <property type="entry name" value="DUF3658"/>
    <property type="match status" value="1"/>
</dbReference>
<proteinExistence type="predicted"/>
<dbReference type="Pfam" id="PF08874">
    <property type="entry name" value="DUF1835"/>
    <property type="match status" value="1"/>
</dbReference>
<accession>A0A328UIE5</accession>